<protein>
    <submittedName>
        <fullName evidence="2">Uncharacterized protein</fullName>
    </submittedName>
</protein>
<reference evidence="1" key="2">
    <citation type="journal article" date="2021" name="Front. Microbiol.">
        <title>Comprehensive Comparative Genomics and Phenotyping of Methylobacterium Species.</title>
        <authorList>
            <person name="Alessa O."/>
            <person name="Ogura Y."/>
            <person name="Fujitani Y."/>
            <person name="Takami H."/>
            <person name="Hayashi T."/>
            <person name="Sahin N."/>
            <person name="Tani A."/>
        </authorList>
    </citation>
    <scope>NUCLEOTIDE SEQUENCE</scope>
    <source>
        <strain evidence="1">DSM 22415</strain>
    </source>
</reference>
<dbReference type="Proteomes" id="UP001055303">
    <property type="component" value="Unassembled WGS sequence"/>
</dbReference>
<evidence type="ECO:0000313" key="1">
    <source>
        <dbReference type="EMBL" id="GJD57942.1"/>
    </source>
</evidence>
<evidence type="ECO:0000313" key="4">
    <source>
        <dbReference type="Proteomes" id="UP001055303"/>
    </source>
</evidence>
<gene>
    <name evidence="1" type="ORF">IFDJLNFL_3855</name>
    <name evidence="2" type="ORF">MTDSW087_00064</name>
</gene>
<evidence type="ECO:0000313" key="3">
    <source>
        <dbReference type="Proteomes" id="UP000401717"/>
    </source>
</evidence>
<sequence>MLRTVQLRCSELASVSTNGVVLMTVRLSRNRLVSAQFRDDDKLQKCLTTPSAHVMPGTRGDHVSLIQGALVKLGAGVISASEISSKLYGPSTANAILRYKGPPRNIINTSYQRAPDNIVGQMTIDRLDADMVEFEKIPDNPYVWMTIEGPPEHNHTACFPLESGGHRGTPINPLPFGLKINIYGDHETDYLNFIDVAPNPEFANRKFGGPRLLTKELGPRTVGNIAVRSSPIFENHIHSNPNEVEEILRVAMPGCRITYTGTEENIRTFGPTVLKFGPLISTIEIPDLTEIEPGRFEYTPLTAYVITILDPDIARRRFLLPN</sequence>
<organism evidence="2 3">
    <name type="scientific">Methylobacterium dankookense</name>
    <dbReference type="NCBI Taxonomy" id="560405"/>
    <lineage>
        <taxon>Bacteria</taxon>
        <taxon>Pseudomonadati</taxon>
        <taxon>Pseudomonadota</taxon>
        <taxon>Alphaproteobacteria</taxon>
        <taxon>Hyphomicrobiales</taxon>
        <taxon>Methylobacteriaceae</taxon>
        <taxon>Methylobacterium</taxon>
    </lineage>
</organism>
<accession>A0A564FRQ6</accession>
<dbReference type="EMBL" id="CABFVH010000001">
    <property type="protein sequence ID" value="VUF10400.1"/>
    <property type="molecule type" value="Genomic_DNA"/>
</dbReference>
<name>A0A564FRQ6_9HYPH</name>
<reference evidence="1" key="3">
    <citation type="submission" date="2021-08" db="EMBL/GenBank/DDBJ databases">
        <authorList>
            <person name="Tani A."/>
            <person name="Ola A."/>
            <person name="Ogura Y."/>
            <person name="Katsura K."/>
            <person name="Hayashi T."/>
        </authorList>
    </citation>
    <scope>NUCLEOTIDE SEQUENCE</scope>
    <source>
        <strain evidence="1">DSM 22415</strain>
    </source>
</reference>
<dbReference type="Proteomes" id="UP000401717">
    <property type="component" value="Unassembled WGS sequence"/>
</dbReference>
<keyword evidence="4" id="KW-1185">Reference proteome</keyword>
<dbReference type="EMBL" id="BPQI01000127">
    <property type="protein sequence ID" value="GJD57942.1"/>
    <property type="molecule type" value="Genomic_DNA"/>
</dbReference>
<dbReference type="Gene3D" id="1.10.101.10">
    <property type="entry name" value="PGBD-like superfamily/PGBD"/>
    <property type="match status" value="1"/>
</dbReference>
<proteinExistence type="predicted"/>
<evidence type="ECO:0000313" key="2">
    <source>
        <dbReference type="EMBL" id="VUF10400.1"/>
    </source>
</evidence>
<dbReference type="InterPro" id="IPR036366">
    <property type="entry name" value="PGBDSf"/>
</dbReference>
<reference evidence="2 3" key="1">
    <citation type="submission" date="2019-06" db="EMBL/GenBank/DDBJ databases">
        <authorList>
            <person name="Rodrigo-Torres L."/>
            <person name="Arahal R. D."/>
            <person name="Lucena T."/>
        </authorList>
    </citation>
    <scope>NUCLEOTIDE SEQUENCE [LARGE SCALE GENOMIC DNA]</scope>
    <source>
        <strain evidence="2 3">SW08-7</strain>
    </source>
</reference>
<dbReference type="AlphaFoldDB" id="A0A564FRQ6"/>